<accession>A0AAD7G9G7</accession>
<evidence type="ECO:0000313" key="2">
    <source>
        <dbReference type="Proteomes" id="UP001221757"/>
    </source>
</evidence>
<reference evidence="1" key="1">
    <citation type="submission" date="2023-03" db="EMBL/GenBank/DDBJ databases">
        <title>Massive genome expansion in bonnet fungi (Mycena s.s.) driven by repeated elements and novel gene families across ecological guilds.</title>
        <authorList>
            <consortium name="Lawrence Berkeley National Laboratory"/>
            <person name="Harder C.B."/>
            <person name="Miyauchi S."/>
            <person name="Viragh M."/>
            <person name="Kuo A."/>
            <person name="Thoen E."/>
            <person name="Andreopoulos B."/>
            <person name="Lu D."/>
            <person name="Skrede I."/>
            <person name="Drula E."/>
            <person name="Henrissat B."/>
            <person name="Morin E."/>
            <person name="Kohler A."/>
            <person name="Barry K."/>
            <person name="LaButti K."/>
            <person name="Morin E."/>
            <person name="Salamov A."/>
            <person name="Lipzen A."/>
            <person name="Mereny Z."/>
            <person name="Hegedus B."/>
            <person name="Baldrian P."/>
            <person name="Stursova M."/>
            <person name="Weitz H."/>
            <person name="Taylor A."/>
            <person name="Grigoriev I.V."/>
            <person name="Nagy L.G."/>
            <person name="Martin F."/>
            <person name="Kauserud H."/>
        </authorList>
    </citation>
    <scope>NUCLEOTIDE SEQUENCE</scope>
    <source>
        <strain evidence="1">CBHHK067</strain>
    </source>
</reference>
<comment type="caution">
    <text evidence="1">The sequence shown here is derived from an EMBL/GenBank/DDBJ whole genome shotgun (WGS) entry which is preliminary data.</text>
</comment>
<name>A0AAD7G9G7_MYCRO</name>
<proteinExistence type="predicted"/>
<keyword evidence="2" id="KW-1185">Reference proteome</keyword>
<feature type="non-terminal residue" evidence="1">
    <location>
        <position position="1"/>
    </location>
</feature>
<sequence>ARVGSGLGLGPGLTVLFCSLHSNGFSTPLFNHQSIKMIPRPTIATCQATIKVRRLAGDAVFQFINVELPQCYHFI</sequence>
<protein>
    <submittedName>
        <fullName evidence="1">Uncharacterized protein</fullName>
    </submittedName>
</protein>
<organism evidence="1 2">
    <name type="scientific">Mycena rosella</name>
    <name type="common">Pink bonnet</name>
    <name type="synonym">Agaricus rosellus</name>
    <dbReference type="NCBI Taxonomy" id="1033263"/>
    <lineage>
        <taxon>Eukaryota</taxon>
        <taxon>Fungi</taxon>
        <taxon>Dikarya</taxon>
        <taxon>Basidiomycota</taxon>
        <taxon>Agaricomycotina</taxon>
        <taxon>Agaricomycetes</taxon>
        <taxon>Agaricomycetidae</taxon>
        <taxon>Agaricales</taxon>
        <taxon>Marasmiineae</taxon>
        <taxon>Mycenaceae</taxon>
        <taxon>Mycena</taxon>
    </lineage>
</organism>
<gene>
    <name evidence="1" type="ORF">B0H17DRAFT_1077356</name>
</gene>
<dbReference type="Proteomes" id="UP001221757">
    <property type="component" value="Unassembled WGS sequence"/>
</dbReference>
<evidence type="ECO:0000313" key="1">
    <source>
        <dbReference type="EMBL" id="KAJ7679944.1"/>
    </source>
</evidence>
<dbReference type="EMBL" id="JARKIE010000125">
    <property type="protein sequence ID" value="KAJ7679944.1"/>
    <property type="molecule type" value="Genomic_DNA"/>
</dbReference>
<dbReference type="AlphaFoldDB" id="A0AAD7G9G7"/>